<dbReference type="EMBL" id="ML208589">
    <property type="protein sequence ID" value="TFK62336.1"/>
    <property type="molecule type" value="Genomic_DNA"/>
</dbReference>
<name>A0ACD3A9Y2_9AGAR</name>
<sequence length="336" mass="37727">MYQLIFAAIGYAIYSCFYAMLVHVLLNTFLMISWAVNALIVPNFLARTCIVNIPDVGFEALRFFLMVSTLSWISQENDGSVPGLDYSVVVVIPDYPHQILGRVLLCPGLCANPDILSQHLKTQTSGCEIFSLDESEIGQNAFIQLFSPDDYMSLSNAFSSPLSKIPLEVLFPSFTIDFTSPKSLSIVSPSVELNGIRSDEFTECHIRFASISDSQTRRANRERGRHQPSNESPYAQEIGWERAEDKKRIRMLERRFGSSTAIIVTITSTMASCNSSNILCFFDNAKRVPICSWEDVSEASREAPTRFQMGFVVFFTGFRLSDSYVSRAQDNDNSLE</sequence>
<protein>
    <submittedName>
        <fullName evidence="1">Uncharacterized protein</fullName>
    </submittedName>
</protein>
<reference evidence="1 2" key="1">
    <citation type="journal article" date="2019" name="Nat. Ecol. Evol.">
        <title>Megaphylogeny resolves global patterns of mushroom evolution.</title>
        <authorList>
            <person name="Varga T."/>
            <person name="Krizsan K."/>
            <person name="Foldi C."/>
            <person name="Dima B."/>
            <person name="Sanchez-Garcia M."/>
            <person name="Sanchez-Ramirez S."/>
            <person name="Szollosi G.J."/>
            <person name="Szarkandi J.G."/>
            <person name="Papp V."/>
            <person name="Albert L."/>
            <person name="Andreopoulos W."/>
            <person name="Angelini C."/>
            <person name="Antonin V."/>
            <person name="Barry K.W."/>
            <person name="Bougher N.L."/>
            <person name="Buchanan P."/>
            <person name="Buyck B."/>
            <person name="Bense V."/>
            <person name="Catcheside P."/>
            <person name="Chovatia M."/>
            <person name="Cooper J."/>
            <person name="Damon W."/>
            <person name="Desjardin D."/>
            <person name="Finy P."/>
            <person name="Geml J."/>
            <person name="Haridas S."/>
            <person name="Hughes K."/>
            <person name="Justo A."/>
            <person name="Karasinski D."/>
            <person name="Kautmanova I."/>
            <person name="Kiss B."/>
            <person name="Kocsube S."/>
            <person name="Kotiranta H."/>
            <person name="LaButti K.M."/>
            <person name="Lechner B.E."/>
            <person name="Liimatainen K."/>
            <person name="Lipzen A."/>
            <person name="Lukacs Z."/>
            <person name="Mihaltcheva S."/>
            <person name="Morgado L.N."/>
            <person name="Niskanen T."/>
            <person name="Noordeloos M.E."/>
            <person name="Ohm R.A."/>
            <person name="Ortiz-Santana B."/>
            <person name="Ovrebo C."/>
            <person name="Racz N."/>
            <person name="Riley R."/>
            <person name="Savchenko A."/>
            <person name="Shiryaev A."/>
            <person name="Soop K."/>
            <person name="Spirin V."/>
            <person name="Szebenyi C."/>
            <person name="Tomsovsky M."/>
            <person name="Tulloss R.E."/>
            <person name="Uehling J."/>
            <person name="Grigoriev I.V."/>
            <person name="Vagvolgyi C."/>
            <person name="Papp T."/>
            <person name="Martin F.M."/>
            <person name="Miettinen O."/>
            <person name="Hibbett D.S."/>
            <person name="Nagy L.G."/>
        </authorList>
    </citation>
    <scope>NUCLEOTIDE SEQUENCE [LARGE SCALE GENOMIC DNA]</scope>
    <source>
        <strain evidence="1 2">NL-1719</strain>
    </source>
</reference>
<dbReference type="Proteomes" id="UP000308600">
    <property type="component" value="Unassembled WGS sequence"/>
</dbReference>
<gene>
    <name evidence="1" type="ORF">BDN72DRAFT_862916</name>
</gene>
<keyword evidence="2" id="KW-1185">Reference proteome</keyword>
<accession>A0ACD3A9Y2</accession>
<organism evidence="1 2">
    <name type="scientific">Pluteus cervinus</name>
    <dbReference type="NCBI Taxonomy" id="181527"/>
    <lineage>
        <taxon>Eukaryota</taxon>
        <taxon>Fungi</taxon>
        <taxon>Dikarya</taxon>
        <taxon>Basidiomycota</taxon>
        <taxon>Agaricomycotina</taxon>
        <taxon>Agaricomycetes</taxon>
        <taxon>Agaricomycetidae</taxon>
        <taxon>Agaricales</taxon>
        <taxon>Pluteineae</taxon>
        <taxon>Pluteaceae</taxon>
        <taxon>Pluteus</taxon>
    </lineage>
</organism>
<evidence type="ECO:0000313" key="1">
    <source>
        <dbReference type="EMBL" id="TFK62336.1"/>
    </source>
</evidence>
<proteinExistence type="predicted"/>
<evidence type="ECO:0000313" key="2">
    <source>
        <dbReference type="Proteomes" id="UP000308600"/>
    </source>
</evidence>